<dbReference type="GeneID" id="113514010"/>
<dbReference type="AlphaFoldDB" id="A0A6J1WHN4"/>
<comment type="subcellular location">
    <subcellularLocation>
        <location evidence="1 10">Golgi apparatus membrane</location>
        <topology evidence="1 10">Single-pass type II membrane protein</topology>
    </subcellularLocation>
</comment>
<dbReference type="Pfam" id="PF01762">
    <property type="entry name" value="Galactosyl_T"/>
    <property type="match status" value="1"/>
</dbReference>
<evidence type="ECO:0000256" key="3">
    <source>
        <dbReference type="ARBA" id="ARBA00022676"/>
    </source>
</evidence>
<proteinExistence type="inferred from homology"/>
<evidence type="ECO:0000256" key="10">
    <source>
        <dbReference type="RuleBase" id="RU363063"/>
    </source>
</evidence>
<dbReference type="KEGG" id="gmw:113514010"/>
<dbReference type="GO" id="GO:0000139">
    <property type="term" value="C:Golgi membrane"/>
    <property type="evidence" value="ECO:0007669"/>
    <property type="project" value="UniProtKB-SubCell"/>
</dbReference>
<organism evidence="11 12">
    <name type="scientific">Galleria mellonella</name>
    <name type="common">Greater wax moth</name>
    <dbReference type="NCBI Taxonomy" id="7137"/>
    <lineage>
        <taxon>Eukaryota</taxon>
        <taxon>Metazoa</taxon>
        <taxon>Ecdysozoa</taxon>
        <taxon>Arthropoda</taxon>
        <taxon>Hexapoda</taxon>
        <taxon>Insecta</taxon>
        <taxon>Pterygota</taxon>
        <taxon>Neoptera</taxon>
        <taxon>Endopterygota</taxon>
        <taxon>Lepidoptera</taxon>
        <taxon>Glossata</taxon>
        <taxon>Ditrysia</taxon>
        <taxon>Pyraloidea</taxon>
        <taxon>Pyralidae</taxon>
        <taxon>Galleriinae</taxon>
        <taxon>Galleria</taxon>
    </lineage>
</organism>
<dbReference type="Proteomes" id="UP001652740">
    <property type="component" value="Unplaced"/>
</dbReference>
<name>A0A6J1WHN4_GALME</name>
<dbReference type="EC" id="2.4.1.-" evidence="10"/>
<keyword evidence="8 10" id="KW-0333">Golgi apparatus</keyword>
<dbReference type="GO" id="GO:0016758">
    <property type="term" value="F:hexosyltransferase activity"/>
    <property type="evidence" value="ECO:0007669"/>
    <property type="project" value="InterPro"/>
</dbReference>
<comment type="similarity">
    <text evidence="2 10">Belongs to the glycosyltransferase 31 family.</text>
</comment>
<evidence type="ECO:0000256" key="5">
    <source>
        <dbReference type="ARBA" id="ARBA00022692"/>
    </source>
</evidence>
<dbReference type="GO" id="GO:0006493">
    <property type="term" value="P:protein O-linked glycosylation"/>
    <property type="evidence" value="ECO:0007669"/>
    <property type="project" value="TreeGrafter"/>
</dbReference>
<keyword evidence="3 10" id="KW-0328">Glycosyltransferase</keyword>
<evidence type="ECO:0000313" key="11">
    <source>
        <dbReference type="Proteomes" id="UP001652740"/>
    </source>
</evidence>
<accession>A0A6J1WHN4</accession>
<evidence type="ECO:0000313" key="12">
    <source>
        <dbReference type="RefSeq" id="XP_026753796.2"/>
    </source>
</evidence>
<keyword evidence="6" id="KW-0735">Signal-anchor</keyword>
<evidence type="ECO:0000256" key="9">
    <source>
        <dbReference type="ARBA" id="ARBA00023136"/>
    </source>
</evidence>
<dbReference type="GO" id="GO:0008194">
    <property type="term" value="F:UDP-glycosyltransferase activity"/>
    <property type="evidence" value="ECO:0007669"/>
    <property type="project" value="TreeGrafter"/>
</dbReference>
<evidence type="ECO:0000256" key="7">
    <source>
        <dbReference type="ARBA" id="ARBA00022989"/>
    </source>
</evidence>
<keyword evidence="11" id="KW-1185">Reference proteome</keyword>
<sequence>MRLTKYKVFVCACVLVCVYYFFGVGDYLYSKSFDNEFDYPLNVDLKPIVRDVLSGRKPRIAPINYYPYRFLSNSGKCNTIEKLDLFIIVKSAMHQFGHRSAIRQTYGQENLIPGRIIKTLFFLGIDNNPKSDIQKRIDQEMAQYKDIIQIDFHDNYYNNTIKTMMSFRWLYEHCSTADFYLFTDDDMYISLNNLLDYVHDQTVKNNWERDSATSTVGEDKDNHLFAGYVFKSAPQRFKTSKWRVSLEEYPWNKWPPYVTAGAYVVSNKSMKVLYVGSLFVKHFRFDDIYLGIVAKKVGIVPKHCDQFHFYKKKYSKADYADVIASHGYDDHDELIRVWTEQNKVV</sequence>
<dbReference type="Gene3D" id="3.90.550.50">
    <property type="match status" value="1"/>
</dbReference>
<keyword evidence="4" id="KW-0808">Transferase</keyword>
<dbReference type="RefSeq" id="XP_026753796.2">
    <property type="nucleotide sequence ID" value="XM_026897995.3"/>
</dbReference>
<evidence type="ECO:0000256" key="1">
    <source>
        <dbReference type="ARBA" id="ARBA00004323"/>
    </source>
</evidence>
<reference evidence="12" key="1">
    <citation type="submission" date="2025-08" db="UniProtKB">
        <authorList>
            <consortium name="RefSeq"/>
        </authorList>
    </citation>
    <scope>IDENTIFICATION</scope>
    <source>
        <tissue evidence="12">Whole larvae</tissue>
    </source>
</reference>
<keyword evidence="5" id="KW-0812">Transmembrane</keyword>
<dbReference type="PANTHER" id="PTHR11214">
    <property type="entry name" value="BETA-1,3-N-ACETYLGLUCOSAMINYLTRANSFERASE"/>
    <property type="match status" value="1"/>
</dbReference>
<evidence type="ECO:0000256" key="6">
    <source>
        <dbReference type="ARBA" id="ARBA00022968"/>
    </source>
</evidence>
<evidence type="ECO:0000256" key="8">
    <source>
        <dbReference type="ARBA" id="ARBA00023034"/>
    </source>
</evidence>
<keyword evidence="9" id="KW-0472">Membrane</keyword>
<gene>
    <name evidence="12" type="primary">LOC113514010</name>
</gene>
<protein>
    <recommendedName>
        <fullName evidence="10">Hexosyltransferase</fullName>
        <ecNumber evidence="10">2.4.1.-</ecNumber>
    </recommendedName>
</protein>
<dbReference type="FunCoup" id="A0A6J1WHN4">
    <property type="interactions" value="137"/>
</dbReference>
<dbReference type="InterPro" id="IPR002659">
    <property type="entry name" value="Glyco_trans_31"/>
</dbReference>
<keyword evidence="7" id="KW-1133">Transmembrane helix</keyword>
<evidence type="ECO:0000256" key="4">
    <source>
        <dbReference type="ARBA" id="ARBA00022679"/>
    </source>
</evidence>
<dbReference type="PANTHER" id="PTHR11214:SF349">
    <property type="entry name" value="BETA-1,3-GALACTOSYLTRANSFERASE BRN"/>
    <property type="match status" value="1"/>
</dbReference>
<evidence type="ECO:0000256" key="2">
    <source>
        <dbReference type="ARBA" id="ARBA00008661"/>
    </source>
</evidence>
<dbReference type="InParanoid" id="A0A6J1WHN4"/>